<protein>
    <submittedName>
        <fullName evidence="2">Uncharacterized protein</fullName>
    </submittedName>
</protein>
<dbReference type="AlphaFoldDB" id="A0A6A6UW69"/>
<accession>A0A6A6UW69</accession>
<keyword evidence="1" id="KW-0472">Membrane</keyword>
<dbReference type="EMBL" id="MU006617">
    <property type="protein sequence ID" value="KAF2742009.1"/>
    <property type="molecule type" value="Genomic_DNA"/>
</dbReference>
<keyword evidence="1" id="KW-0812">Transmembrane</keyword>
<feature type="transmembrane region" description="Helical" evidence="1">
    <location>
        <begin position="135"/>
        <end position="153"/>
    </location>
</feature>
<proteinExistence type="predicted"/>
<feature type="transmembrane region" description="Helical" evidence="1">
    <location>
        <begin position="230"/>
        <end position="250"/>
    </location>
</feature>
<evidence type="ECO:0000313" key="2">
    <source>
        <dbReference type="EMBL" id="KAF2742009.1"/>
    </source>
</evidence>
<gene>
    <name evidence="2" type="ORF">M011DRAFT_413431</name>
</gene>
<sequence length="283" mass="31980">MPSFLRPGSYKSSPVFNRPLDTERSYCLSRAFHLVLLTLLTLLSMSVVGLKALTLAFIEDNTDRGFSFLIPNGTSTTTTTLAALPRQLHTAPAKLALVAGVVATIVGLTHTAFIIWDWRTGKRTQSYVFRRNAMFLHFCNSIMILFSLVSIFGTHRSTSHFKEKHVMQQAYRFASPSSRFFRNNDDEIRYNIGTFDLETWSCELKSVEGARSVWSEYEKQCGVEMAGRVMVIPFMITAFLIVGACVVEMMRCRRDADGRRMKTEEVGVELGKLENRTGVYNAL</sequence>
<organism evidence="2 3">
    <name type="scientific">Sporormia fimetaria CBS 119925</name>
    <dbReference type="NCBI Taxonomy" id="1340428"/>
    <lineage>
        <taxon>Eukaryota</taxon>
        <taxon>Fungi</taxon>
        <taxon>Dikarya</taxon>
        <taxon>Ascomycota</taxon>
        <taxon>Pezizomycotina</taxon>
        <taxon>Dothideomycetes</taxon>
        <taxon>Pleosporomycetidae</taxon>
        <taxon>Pleosporales</taxon>
        <taxon>Sporormiaceae</taxon>
        <taxon>Sporormia</taxon>
    </lineage>
</organism>
<feature type="transmembrane region" description="Helical" evidence="1">
    <location>
        <begin position="95"/>
        <end position="115"/>
    </location>
</feature>
<dbReference type="Proteomes" id="UP000799440">
    <property type="component" value="Unassembled WGS sequence"/>
</dbReference>
<keyword evidence="1" id="KW-1133">Transmembrane helix</keyword>
<evidence type="ECO:0000256" key="1">
    <source>
        <dbReference type="SAM" id="Phobius"/>
    </source>
</evidence>
<name>A0A6A6UW69_9PLEO</name>
<evidence type="ECO:0000313" key="3">
    <source>
        <dbReference type="Proteomes" id="UP000799440"/>
    </source>
</evidence>
<dbReference type="OrthoDB" id="5238025at2759"/>
<reference evidence="2" key="1">
    <citation type="journal article" date="2020" name="Stud. Mycol.">
        <title>101 Dothideomycetes genomes: a test case for predicting lifestyles and emergence of pathogens.</title>
        <authorList>
            <person name="Haridas S."/>
            <person name="Albert R."/>
            <person name="Binder M."/>
            <person name="Bloem J."/>
            <person name="Labutti K."/>
            <person name="Salamov A."/>
            <person name="Andreopoulos B."/>
            <person name="Baker S."/>
            <person name="Barry K."/>
            <person name="Bills G."/>
            <person name="Bluhm B."/>
            <person name="Cannon C."/>
            <person name="Castanera R."/>
            <person name="Culley D."/>
            <person name="Daum C."/>
            <person name="Ezra D."/>
            <person name="Gonzalez J."/>
            <person name="Henrissat B."/>
            <person name="Kuo A."/>
            <person name="Liang C."/>
            <person name="Lipzen A."/>
            <person name="Lutzoni F."/>
            <person name="Magnuson J."/>
            <person name="Mondo S."/>
            <person name="Nolan M."/>
            <person name="Ohm R."/>
            <person name="Pangilinan J."/>
            <person name="Park H.-J."/>
            <person name="Ramirez L."/>
            <person name="Alfaro M."/>
            <person name="Sun H."/>
            <person name="Tritt A."/>
            <person name="Yoshinaga Y."/>
            <person name="Zwiers L.-H."/>
            <person name="Turgeon B."/>
            <person name="Goodwin S."/>
            <person name="Spatafora J."/>
            <person name="Crous P."/>
            <person name="Grigoriev I."/>
        </authorList>
    </citation>
    <scope>NUCLEOTIDE SEQUENCE</scope>
    <source>
        <strain evidence="2">CBS 119925</strain>
    </source>
</reference>
<feature type="transmembrane region" description="Helical" evidence="1">
    <location>
        <begin position="34"/>
        <end position="58"/>
    </location>
</feature>
<keyword evidence="3" id="KW-1185">Reference proteome</keyword>